<dbReference type="InterPro" id="IPR051212">
    <property type="entry name" value="Type-I_RE_S_subunit"/>
</dbReference>
<dbReference type="InterPro" id="IPR044946">
    <property type="entry name" value="Restrct_endonuc_typeI_TRD_sf"/>
</dbReference>
<keyword evidence="6" id="KW-0378">Hydrolase</keyword>
<organism evidence="6 7">
    <name type="scientific">Banduia mediterranea</name>
    <dbReference type="NCBI Taxonomy" id="3075609"/>
    <lineage>
        <taxon>Bacteria</taxon>
        <taxon>Pseudomonadati</taxon>
        <taxon>Pseudomonadota</taxon>
        <taxon>Gammaproteobacteria</taxon>
        <taxon>Nevskiales</taxon>
        <taxon>Algiphilaceae</taxon>
        <taxon>Banduia</taxon>
    </lineage>
</organism>
<dbReference type="PANTHER" id="PTHR43140:SF1">
    <property type="entry name" value="TYPE I RESTRICTION ENZYME ECOKI SPECIFICITY SUBUNIT"/>
    <property type="match status" value="1"/>
</dbReference>
<dbReference type="InterPro" id="IPR000055">
    <property type="entry name" value="Restrct_endonuc_typeI_TRD"/>
</dbReference>
<dbReference type="PANTHER" id="PTHR43140">
    <property type="entry name" value="TYPE-1 RESTRICTION ENZYME ECOKI SPECIFICITY PROTEIN"/>
    <property type="match status" value="1"/>
</dbReference>
<comment type="similarity">
    <text evidence="1">Belongs to the type-I restriction system S methylase family.</text>
</comment>
<dbReference type="EMBL" id="JAVRIC010000005">
    <property type="protein sequence ID" value="MDT0496823.1"/>
    <property type="molecule type" value="Genomic_DNA"/>
</dbReference>
<feature type="domain" description="Type I restriction modification DNA specificity" evidence="5">
    <location>
        <begin position="3"/>
        <end position="167"/>
    </location>
</feature>
<keyword evidence="7" id="KW-1185">Reference proteome</keyword>
<dbReference type="CDD" id="cd17273">
    <property type="entry name" value="RMtype1_S_EcoJA69PI-TRD1-CR1_like"/>
    <property type="match status" value="1"/>
</dbReference>
<keyword evidence="3" id="KW-0238">DNA-binding</keyword>
<dbReference type="Pfam" id="PF01420">
    <property type="entry name" value="Methylase_S"/>
    <property type="match status" value="2"/>
</dbReference>
<keyword evidence="2" id="KW-0680">Restriction system</keyword>
<dbReference type="EC" id="3.1.21.-" evidence="6"/>
<evidence type="ECO:0000256" key="1">
    <source>
        <dbReference type="ARBA" id="ARBA00010923"/>
    </source>
</evidence>
<dbReference type="Proteomes" id="UP001254608">
    <property type="component" value="Unassembled WGS sequence"/>
</dbReference>
<evidence type="ECO:0000256" key="4">
    <source>
        <dbReference type="SAM" id="MobiDB-lite"/>
    </source>
</evidence>
<dbReference type="GO" id="GO:0004519">
    <property type="term" value="F:endonuclease activity"/>
    <property type="evidence" value="ECO:0007669"/>
    <property type="project" value="UniProtKB-KW"/>
</dbReference>
<evidence type="ECO:0000256" key="3">
    <source>
        <dbReference type="ARBA" id="ARBA00023125"/>
    </source>
</evidence>
<feature type="domain" description="Type I restriction modification DNA specificity" evidence="5">
    <location>
        <begin position="245"/>
        <end position="374"/>
    </location>
</feature>
<dbReference type="SUPFAM" id="SSF116734">
    <property type="entry name" value="DNA methylase specificity domain"/>
    <property type="match status" value="2"/>
</dbReference>
<reference evidence="6 7" key="1">
    <citation type="submission" date="2023-09" db="EMBL/GenBank/DDBJ databases">
        <authorList>
            <person name="Rey-Velasco X."/>
        </authorList>
    </citation>
    <scope>NUCLEOTIDE SEQUENCE [LARGE SCALE GENOMIC DNA]</scope>
    <source>
        <strain evidence="6 7">W345</strain>
    </source>
</reference>
<sequence>MPVPIGSISEVVGGGTPPSKDPTNFHPSGVGIPWLTPADLSGHREQYIERGARDLSEKGLATCSARPMPRGTVLFSSRAPVGYVAIAASDQTTTNQGFKSFVFPSEIEPRFAFYQLKHLKPVAEAMATGTTFKELSGSAAAKLRFLVAPIREQQRIADKLDTVLARVDACRDRLARVAPLLKRFRQSVLAAATSGKLTEDWRVKNLPCQQQSGLPSGWSRSTLAAAALNQDNLRVPIAESLRQSRRGSYRYYGASGAIDKIDGFTHAGEFLLVGEDGANLLARSKPIAYRASGQIWVNNHAHVLTHKSTERLDFLAHSINAIDLSPYVTGSAQPKLTRKSMDSIPLLLPPDDEQTEIVRRVETLFAYADRLEARLAKAQTAVDRLTPALLAKAFRGELVPQDPDDEPAAELLKRLAAQRAASPATPRRRRARA</sequence>
<accession>A0ABU2WG19</accession>
<keyword evidence="6" id="KW-0255">Endonuclease</keyword>
<keyword evidence="6" id="KW-0540">Nuclease</keyword>
<dbReference type="RefSeq" id="WP_311364235.1">
    <property type="nucleotide sequence ID" value="NZ_JAVRIC010000005.1"/>
</dbReference>
<feature type="region of interest" description="Disordered" evidence="4">
    <location>
        <begin position="1"/>
        <end position="26"/>
    </location>
</feature>
<name>A0ABU2WG19_9GAMM</name>
<evidence type="ECO:0000256" key="2">
    <source>
        <dbReference type="ARBA" id="ARBA00022747"/>
    </source>
</evidence>
<dbReference type="CDD" id="cd17262">
    <property type="entry name" value="RMtype1_S_Aco12261I-TRD2-CR2"/>
    <property type="match status" value="1"/>
</dbReference>
<comment type="caution">
    <text evidence="6">The sequence shown here is derived from an EMBL/GenBank/DDBJ whole genome shotgun (WGS) entry which is preliminary data.</text>
</comment>
<dbReference type="GO" id="GO:0016787">
    <property type="term" value="F:hydrolase activity"/>
    <property type="evidence" value="ECO:0007669"/>
    <property type="project" value="UniProtKB-KW"/>
</dbReference>
<evidence type="ECO:0000259" key="5">
    <source>
        <dbReference type="Pfam" id="PF01420"/>
    </source>
</evidence>
<protein>
    <submittedName>
        <fullName evidence="6">Restriction endonuclease subunit S</fullName>
        <ecNumber evidence="6">3.1.21.-</ecNumber>
    </submittedName>
</protein>
<evidence type="ECO:0000313" key="6">
    <source>
        <dbReference type="EMBL" id="MDT0496823.1"/>
    </source>
</evidence>
<proteinExistence type="inferred from homology"/>
<evidence type="ECO:0000313" key="7">
    <source>
        <dbReference type="Proteomes" id="UP001254608"/>
    </source>
</evidence>
<dbReference type="Gene3D" id="3.90.220.20">
    <property type="entry name" value="DNA methylase specificity domains"/>
    <property type="match status" value="2"/>
</dbReference>
<gene>
    <name evidence="6" type="ORF">RM530_05520</name>
</gene>